<comment type="caution">
    <text evidence="1">The sequence shown here is derived from an EMBL/GenBank/DDBJ whole genome shotgun (WGS) entry which is preliminary data.</text>
</comment>
<dbReference type="AlphaFoldDB" id="A0A7J6P7A2"/>
<sequence>MQLLGLHSSAAIILAPEIVGGTTNWGGPYAALVDFVFEGHVDSGKYRSTGKCDEIRDIGEVDMEIMTKEDGRQAGRLTARSINGTVIASMQGAVPLAWYHPRVTARNLHVGNTTTTTTVRNSGCFRFYEGVESGGLSIYADWFVRDVYASQELGDPGPAPHRQLFFRQKRESKDLVLLMFPERVRVVYQEGEMRIPADTCRWQAPSQTVPNAGPSPLRSVGRPMLIKRQRRSSAWIQNDFYHLPPIHVTLIALSIFVFWSSAVPAGDGHDVRGLGLPDLHWGPPDWESTVSIVAEAKES</sequence>
<dbReference type="EMBL" id="JABANP010000067">
    <property type="protein sequence ID" value="KAF4691979.1"/>
    <property type="molecule type" value="Genomic_DNA"/>
</dbReference>
<accession>A0A7J6P7A2</accession>
<evidence type="ECO:0000313" key="1">
    <source>
        <dbReference type="EMBL" id="KAF4691979.1"/>
    </source>
</evidence>
<gene>
    <name evidence="1" type="ORF">FOZ60_014304</name>
</gene>
<dbReference type="Proteomes" id="UP000541610">
    <property type="component" value="Unassembled WGS sequence"/>
</dbReference>
<name>A0A7J6P7A2_PEROL</name>
<organism evidence="1 2">
    <name type="scientific">Perkinsus olseni</name>
    <name type="common">Perkinsus atlanticus</name>
    <dbReference type="NCBI Taxonomy" id="32597"/>
    <lineage>
        <taxon>Eukaryota</taxon>
        <taxon>Sar</taxon>
        <taxon>Alveolata</taxon>
        <taxon>Perkinsozoa</taxon>
        <taxon>Perkinsea</taxon>
        <taxon>Perkinsida</taxon>
        <taxon>Perkinsidae</taxon>
        <taxon>Perkinsus</taxon>
    </lineage>
</organism>
<reference evidence="1 2" key="1">
    <citation type="submission" date="2020-04" db="EMBL/GenBank/DDBJ databases">
        <title>Perkinsus olseni comparative genomics.</title>
        <authorList>
            <person name="Bogema D.R."/>
        </authorList>
    </citation>
    <scope>NUCLEOTIDE SEQUENCE [LARGE SCALE GENOMIC DNA]</scope>
    <source>
        <strain evidence="1">00978-12</strain>
    </source>
</reference>
<evidence type="ECO:0000313" key="2">
    <source>
        <dbReference type="Proteomes" id="UP000541610"/>
    </source>
</evidence>
<protein>
    <submittedName>
        <fullName evidence="1">Uncharacterized protein</fullName>
    </submittedName>
</protein>
<proteinExistence type="predicted"/>